<keyword evidence="4 7" id="KW-0378">Hydrolase</keyword>
<dbReference type="InterPro" id="IPR022398">
    <property type="entry name" value="Peptidase_S8_His-AS"/>
</dbReference>
<dbReference type="Proteomes" id="UP000198838">
    <property type="component" value="Unassembled WGS sequence"/>
</dbReference>
<feature type="domain" description="Peptidase S8/S53" evidence="9">
    <location>
        <begin position="187"/>
        <end position="643"/>
    </location>
</feature>
<dbReference type="PROSITE" id="PS00138">
    <property type="entry name" value="SUBTILASE_SER"/>
    <property type="match status" value="1"/>
</dbReference>
<dbReference type="Gene3D" id="2.60.40.1710">
    <property type="entry name" value="Subtilisin-like superfamily"/>
    <property type="match status" value="1"/>
</dbReference>
<accession>A0A1I0ZW98</accession>
<evidence type="ECO:0000256" key="5">
    <source>
        <dbReference type="ARBA" id="ARBA00022825"/>
    </source>
</evidence>
<dbReference type="InterPro" id="IPR036852">
    <property type="entry name" value="Peptidase_S8/S53_dom_sf"/>
</dbReference>
<reference evidence="12 13" key="1">
    <citation type="submission" date="2016-10" db="EMBL/GenBank/DDBJ databases">
        <authorList>
            <person name="de Groot N.N."/>
        </authorList>
    </citation>
    <scope>NUCLEOTIDE SEQUENCE [LARGE SCALE GENOMIC DNA]</scope>
    <source>
        <strain evidence="12 13">DSM 5522</strain>
    </source>
</reference>
<dbReference type="GO" id="GO:0016020">
    <property type="term" value="C:membrane"/>
    <property type="evidence" value="ECO:0007669"/>
    <property type="project" value="InterPro"/>
</dbReference>
<dbReference type="InterPro" id="IPR036116">
    <property type="entry name" value="FN3_sf"/>
</dbReference>
<evidence type="ECO:0000256" key="3">
    <source>
        <dbReference type="ARBA" id="ARBA00022729"/>
    </source>
</evidence>
<dbReference type="CDD" id="cd00063">
    <property type="entry name" value="FN3"/>
    <property type="match status" value="1"/>
</dbReference>
<evidence type="ECO:0000256" key="8">
    <source>
        <dbReference type="SAM" id="SignalP"/>
    </source>
</evidence>
<dbReference type="Pfam" id="PF00082">
    <property type="entry name" value="Peptidase_S8"/>
    <property type="match status" value="1"/>
</dbReference>
<evidence type="ECO:0000256" key="7">
    <source>
        <dbReference type="PROSITE-ProRule" id="PRU01240"/>
    </source>
</evidence>
<evidence type="ECO:0000313" key="13">
    <source>
        <dbReference type="Proteomes" id="UP000198838"/>
    </source>
</evidence>
<feature type="domain" description="C5a peptidase/Subtilisin-like protease SBT2-like Fn3-like" evidence="11">
    <location>
        <begin position="672"/>
        <end position="793"/>
    </location>
</feature>
<organism evidence="12 13">
    <name type="scientific">Acetitomaculum ruminis DSM 5522</name>
    <dbReference type="NCBI Taxonomy" id="1120918"/>
    <lineage>
        <taxon>Bacteria</taxon>
        <taxon>Bacillati</taxon>
        <taxon>Bacillota</taxon>
        <taxon>Clostridia</taxon>
        <taxon>Lachnospirales</taxon>
        <taxon>Lachnospiraceae</taxon>
        <taxon>Acetitomaculum</taxon>
    </lineage>
</organism>
<dbReference type="GO" id="GO:0006508">
    <property type="term" value="P:proteolysis"/>
    <property type="evidence" value="ECO:0007669"/>
    <property type="project" value="UniProtKB-KW"/>
</dbReference>
<dbReference type="GO" id="GO:0004252">
    <property type="term" value="F:serine-type endopeptidase activity"/>
    <property type="evidence" value="ECO:0007669"/>
    <property type="project" value="UniProtKB-UniRule"/>
</dbReference>
<dbReference type="EMBL" id="FOJY01000018">
    <property type="protein sequence ID" value="SFB30015.1"/>
    <property type="molecule type" value="Genomic_DNA"/>
</dbReference>
<evidence type="ECO:0000313" key="12">
    <source>
        <dbReference type="EMBL" id="SFB30015.1"/>
    </source>
</evidence>
<proteinExistence type="inferred from homology"/>
<evidence type="ECO:0000256" key="1">
    <source>
        <dbReference type="ARBA" id="ARBA00011073"/>
    </source>
</evidence>
<dbReference type="Gene3D" id="2.60.40.10">
    <property type="entry name" value="Immunoglobulins"/>
    <property type="match status" value="1"/>
</dbReference>
<dbReference type="PRINTS" id="PR00723">
    <property type="entry name" value="SUBTILISIN"/>
</dbReference>
<keyword evidence="5 7" id="KW-0720">Serine protease</keyword>
<dbReference type="InterPro" id="IPR010435">
    <property type="entry name" value="C5a/SBT2-like_Fn3"/>
</dbReference>
<dbReference type="PANTHER" id="PTHR43399:SF4">
    <property type="entry name" value="CELL WALL-ASSOCIATED PROTEASE"/>
    <property type="match status" value="1"/>
</dbReference>
<dbReference type="SUPFAM" id="SSF49265">
    <property type="entry name" value="Fibronectin type III"/>
    <property type="match status" value="1"/>
</dbReference>
<dbReference type="SUPFAM" id="SSF52743">
    <property type="entry name" value="Subtilisin-like"/>
    <property type="match status" value="1"/>
</dbReference>
<evidence type="ECO:0000256" key="4">
    <source>
        <dbReference type="ARBA" id="ARBA00022801"/>
    </source>
</evidence>
<dbReference type="PROSITE" id="PS51892">
    <property type="entry name" value="SUBTILASE"/>
    <property type="match status" value="1"/>
</dbReference>
<keyword evidence="2 7" id="KW-0645">Protease</keyword>
<feature type="domain" description="Inhibitor I9" evidence="10">
    <location>
        <begin position="56"/>
        <end position="144"/>
    </location>
</feature>
<feature type="active site" description="Charge relay system" evidence="6 7">
    <location>
        <position position="581"/>
    </location>
</feature>
<dbReference type="Pfam" id="PF05922">
    <property type="entry name" value="Inhibitor_I9"/>
    <property type="match status" value="1"/>
</dbReference>
<dbReference type="Gene3D" id="3.40.50.200">
    <property type="entry name" value="Peptidase S8/S53 domain"/>
    <property type="match status" value="1"/>
</dbReference>
<keyword evidence="13" id="KW-1185">Reference proteome</keyword>
<dbReference type="STRING" id="1120918.SAMN05216249_11835"/>
<protein>
    <submittedName>
        <fullName evidence="12">Peptidase inhibitor I9</fullName>
    </submittedName>
</protein>
<dbReference type="Gene3D" id="3.50.30.30">
    <property type="match status" value="1"/>
</dbReference>
<comment type="similarity">
    <text evidence="1 7">Belongs to the peptidase S8 family.</text>
</comment>
<dbReference type="AlphaFoldDB" id="A0A1I0ZW98"/>
<dbReference type="PANTHER" id="PTHR43399">
    <property type="entry name" value="SUBTILISIN-RELATED"/>
    <property type="match status" value="1"/>
</dbReference>
<evidence type="ECO:0000259" key="10">
    <source>
        <dbReference type="Pfam" id="PF05922"/>
    </source>
</evidence>
<dbReference type="InterPro" id="IPR003961">
    <property type="entry name" value="FN3_dom"/>
</dbReference>
<sequence length="1220" mass="136526">MRERLIKGLLLATITFSLSAFEVFAATSYTADGKNILKNTDNEVNIDNKSYNGTLIVKLKDAAILENAGDSETYLNSDETRSKEAAMLSIQEKVFNIIKTKIQADAVVTNHYTKVYNGFSIKIDESAINKIKEIPEVEEVYKSIYREKNEEDKEENKVYNSKAAMDSSEDLYANENVEYLRKKNYDGSGELICIIDNEFDINHENFRIPQGFKTAMTKDELKNIVDYECLNAQIDVDKAYINEKIVYVYNYDNNNYDVSDKNDESHGTHVAGIAAGTNMDNSGKYIGTATGSSLMLMACPELSTEGILAALEDAITLEADVINMSFGAYGEDELLMEAYENVGKAGIFASCAMGNGSKGFLEDGIVATDYIDYGTGIYPAMCENTVGVASANNKYMNMKAASFKFNSKSYEIVYETSDFYQTVKGKSFKYINCGKATQEDLIKAGINNIKGKIALVTFKEDSYDLDIIKLASLGAKAVILCSTNDSYPFMDLEDTNIPVACIKNLTFSALNSAILNNIKTISGFTDERTKYLKVTTDIMSDFSSFGVSQDLSLNVDLTGIGGNVYSSVNGKDKYEYYDGTSMAAPNVAGVAAIMDQYIREKYPDLSKKQRLNLSKNLLMSTATVIETDDDNNIPESPRLQGAGLVNLKDAINTNVILQDCNTGLSKLSLKELKDTDSKDETFTFNVSFNIKNIGKDRVNYDDISVLITTDDYAYEDGENIVKKSKLINPVLVTTPGNVRVEKGETSLVTLSISLNKENLENNKKIFTNGFYIDGFVYLKDKTGKEVDVNIPFMGFLGEWKEQKALDPPFYNDENYYGINALLGDYYGDGYYLGINLYDDYLTRYADEKYAGISPNDDGCYDQLYLLFTPLRSVINTSIGVYDAKGQPVGEKCNYNQDLYKFGQYILECQVPEKEGDYTVKLSTNFDNEGADTENMQFNFYVDKTAPKVKDITIVSTEESTKLNAKLEDNRYLERYALVAKDGFNEGDDESEVICQVIGARKSMDISIDLTNFDIKDYYLLVEDYAQNRTLVDINKKASHKLKKISARAATCTKSGNKAYYKCQVTGKLYTDSKAKNETTYAKVTIPSKGHRFGHGKVIKVETKKKKGIISYTCKTCKKTFKYNISRISIGKTGIKKKVSTAGKITLKLKKTNGVSGYEIIYSTKKNMKNAKRVRVKETVKTLDKLEASKKYYIRVRAFKYNSLNERVYGNYSKIYSISTK</sequence>
<feature type="active site" description="Charge relay system" evidence="6 7">
    <location>
        <position position="266"/>
    </location>
</feature>
<dbReference type="PROSITE" id="PS00137">
    <property type="entry name" value="SUBTILASE_HIS"/>
    <property type="match status" value="1"/>
</dbReference>
<feature type="signal peptide" evidence="8">
    <location>
        <begin position="1"/>
        <end position="25"/>
    </location>
</feature>
<dbReference type="Pfam" id="PF06280">
    <property type="entry name" value="fn3_5"/>
    <property type="match status" value="1"/>
</dbReference>
<evidence type="ECO:0000259" key="11">
    <source>
        <dbReference type="Pfam" id="PF06280"/>
    </source>
</evidence>
<feature type="active site" description="Charge relay system" evidence="6 7">
    <location>
        <position position="196"/>
    </location>
</feature>
<gene>
    <name evidence="12" type="ORF">SAMN05216249_11835</name>
</gene>
<feature type="chain" id="PRO_5011446635" evidence="8">
    <location>
        <begin position="26"/>
        <end position="1220"/>
    </location>
</feature>
<dbReference type="InterPro" id="IPR015500">
    <property type="entry name" value="Peptidase_S8_subtilisin-rel"/>
</dbReference>
<dbReference type="OrthoDB" id="9762689at2"/>
<dbReference type="InterPro" id="IPR013783">
    <property type="entry name" value="Ig-like_fold"/>
</dbReference>
<dbReference type="InterPro" id="IPR000209">
    <property type="entry name" value="Peptidase_S8/S53_dom"/>
</dbReference>
<dbReference type="RefSeq" id="WP_092873844.1">
    <property type="nucleotide sequence ID" value="NZ_FOJY01000018.1"/>
</dbReference>
<dbReference type="InterPro" id="IPR010259">
    <property type="entry name" value="S8pro/Inhibitor_I9"/>
</dbReference>
<dbReference type="InterPro" id="IPR023828">
    <property type="entry name" value="Peptidase_S8_Ser-AS"/>
</dbReference>
<name>A0A1I0ZW98_9FIRM</name>
<dbReference type="InterPro" id="IPR051048">
    <property type="entry name" value="Peptidase_S8/S53_subtilisin"/>
</dbReference>
<evidence type="ECO:0000256" key="2">
    <source>
        <dbReference type="ARBA" id="ARBA00022670"/>
    </source>
</evidence>
<evidence type="ECO:0000259" key="9">
    <source>
        <dbReference type="Pfam" id="PF00082"/>
    </source>
</evidence>
<keyword evidence="3 8" id="KW-0732">Signal</keyword>
<evidence type="ECO:0000256" key="6">
    <source>
        <dbReference type="PIRSR" id="PIRSR615500-1"/>
    </source>
</evidence>